<dbReference type="OMA" id="CTHPPVM"/>
<accession>A0A4U6VB18</accession>
<gene>
    <name evidence="3" type="ORF">SEVIR_3G196100v2</name>
</gene>
<evidence type="ECO:0000313" key="4">
    <source>
        <dbReference type="Proteomes" id="UP000298652"/>
    </source>
</evidence>
<organism evidence="3 4">
    <name type="scientific">Setaria viridis</name>
    <name type="common">Green bristlegrass</name>
    <name type="synonym">Setaria italica subsp. viridis</name>
    <dbReference type="NCBI Taxonomy" id="4556"/>
    <lineage>
        <taxon>Eukaryota</taxon>
        <taxon>Viridiplantae</taxon>
        <taxon>Streptophyta</taxon>
        <taxon>Embryophyta</taxon>
        <taxon>Tracheophyta</taxon>
        <taxon>Spermatophyta</taxon>
        <taxon>Magnoliopsida</taxon>
        <taxon>Liliopsida</taxon>
        <taxon>Poales</taxon>
        <taxon>Poaceae</taxon>
        <taxon>PACMAD clade</taxon>
        <taxon>Panicoideae</taxon>
        <taxon>Panicodae</taxon>
        <taxon>Paniceae</taxon>
        <taxon>Cenchrinae</taxon>
        <taxon>Setaria</taxon>
    </lineage>
</organism>
<sequence>MLGLEIDLNEEPPESVVPIDWDDIAEWDGPAHELDYDMVWDEGNQGDEHEETEVEVDVDALQDLVTGAGDGDHVASGAADEDEGSGSNDKRRKYYPDDLKIAIYIDLLSKTNPPILFHGVSKSVAEKFGVPLRVVQAIWKNGQDGGIQGIVNKYSKNCGRKRVEIDLEAMKNIPLKQRSTFQDLTNALGVKKSTLYNRFKEGYFRRHTNDLKFSLTDENKTRVNIVCP</sequence>
<dbReference type="Gramene" id="TKW26528">
    <property type="protein sequence ID" value="TKW26528"/>
    <property type="gene ID" value="SEVIR_3G196100v2"/>
</dbReference>
<dbReference type="PANTHER" id="PTHR33889">
    <property type="entry name" value="OS04G0681850 PROTEIN"/>
    <property type="match status" value="1"/>
</dbReference>
<protein>
    <recommendedName>
        <fullName evidence="2">DUF7769 domain-containing protein</fullName>
    </recommendedName>
</protein>
<feature type="region of interest" description="Disordered" evidence="1">
    <location>
        <begin position="67"/>
        <end position="91"/>
    </location>
</feature>
<evidence type="ECO:0000259" key="2">
    <source>
        <dbReference type="Pfam" id="PF24964"/>
    </source>
</evidence>
<dbReference type="AlphaFoldDB" id="A0A4U6VB18"/>
<proteinExistence type="predicted"/>
<keyword evidence="4" id="KW-1185">Reference proteome</keyword>
<dbReference type="InterPro" id="IPR056671">
    <property type="entry name" value="DUF7769"/>
</dbReference>
<reference evidence="3" key="1">
    <citation type="submission" date="2019-03" db="EMBL/GenBank/DDBJ databases">
        <title>WGS assembly of Setaria viridis.</title>
        <authorList>
            <person name="Huang P."/>
            <person name="Jenkins J."/>
            <person name="Grimwood J."/>
            <person name="Barry K."/>
            <person name="Healey A."/>
            <person name="Mamidi S."/>
            <person name="Sreedasyam A."/>
            <person name="Shu S."/>
            <person name="Feldman M."/>
            <person name="Wu J."/>
            <person name="Yu Y."/>
            <person name="Chen C."/>
            <person name="Johnson J."/>
            <person name="Rokhsar D."/>
            <person name="Baxter I."/>
            <person name="Schmutz J."/>
            <person name="Brutnell T."/>
            <person name="Kellogg E."/>
        </authorList>
    </citation>
    <scope>NUCLEOTIDE SEQUENCE [LARGE SCALE GENOMIC DNA]</scope>
</reference>
<dbReference type="Proteomes" id="UP000298652">
    <property type="component" value="Chromosome 3"/>
</dbReference>
<dbReference type="Pfam" id="PF24964">
    <property type="entry name" value="DUF7769"/>
    <property type="match status" value="1"/>
</dbReference>
<name>A0A4U6VB18_SETVI</name>
<evidence type="ECO:0000313" key="3">
    <source>
        <dbReference type="EMBL" id="TKW26528.1"/>
    </source>
</evidence>
<evidence type="ECO:0000256" key="1">
    <source>
        <dbReference type="SAM" id="MobiDB-lite"/>
    </source>
</evidence>
<dbReference type="EMBL" id="CM016554">
    <property type="protein sequence ID" value="TKW26528.1"/>
    <property type="molecule type" value="Genomic_DNA"/>
</dbReference>
<dbReference type="PANTHER" id="PTHR33889:SF7">
    <property type="entry name" value="OS04G0681850 PROTEIN"/>
    <property type="match status" value="1"/>
</dbReference>
<feature type="domain" description="DUF7769" evidence="2">
    <location>
        <begin position="99"/>
        <end position="143"/>
    </location>
</feature>